<evidence type="ECO:0008006" key="3">
    <source>
        <dbReference type="Google" id="ProtNLM"/>
    </source>
</evidence>
<gene>
    <name evidence="1" type="ORF">SP5_022_00090</name>
</gene>
<keyword evidence="2" id="KW-1185">Reference proteome</keyword>
<dbReference type="Proteomes" id="UP000032305">
    <property type="component" value="Unassembled WGS sequence"/>
</dbReference>
<dbReference type="EMBL" id="BBPI01000022">
    <property type="protein sequence ID" value="GAM00142.1"/>
    <property type="molecule type" value="Genomic_DNA"/>
</dbReference>
<organism evidence="1 2">
    <name type="scientific">Sphingomonas parapaucimobilis NBRC 15100</name>
    <dbReference type="NCBI Taxonomy" id="1219049"/>
    <lineage>
        <taxon>Bacteria</taxon>
        <taxon>Pseudomonadati</taxon>
        <taxon>Pseudomonadota</taxon>
        <taxon>Alphaproteobacteria</taxon>
        <taxon>Sphingomonadales</taxon>
        <taxon>Sphingomonadaceae</taxon>
        <taxon>Sphingomonas</taxon>
    </lineage>
</organism>
<evidence type="ECO:0000313" key="2">
    <source>
        <dbReference type="Proteomes" id="UP000032305"/>
    </source>
</evidence>
<proteinExistence type="predicted"/>
<reference evidence="1 2" key="1">
    <citation type="submission" date="2014-11" db="EMBL/GenBank/DDBJ databases">
        <title>Whole genome shotgun sequence of Sphingomonas parapaucimobilis NBRC 15100.</title>
        <authorList>
            <person name="Katano-Makiyama Y."/>
            <person name="Hosoyama A."/>
            <person name="Hashimoto M."/>
            <person name="Hosoyama Y."/>
            <person name="Noguchi M."/>
            <person name="Numata M."/>
            <person name="Tsuchikane K."/>
            <person name="Hirakata S."/>
            <person name="Uohara A."/>
            <person name="Shimodaira J."/>
            <person name="Ohji S."/>
            <person name="Ichikawa N."/>
            <person name="Kimura A."/>
            <person name="Yamazoe A."/>
            <person name="Fujita N."/>
        </authorList>
    </citation>
    <scope>NUCLEOTIDE SEQUENCE [LARGE SCALE GENOMIC DNA]</scope>
    <source>
        <strain evidence="1 2">NBRC 15100</strain>
    </source>
</reference>
<evidence type="ECO:0000313" key="1">
    <source>
        <dbReference type="EMBL" id="GAM00142.1"/>
    </source>
</evidence>
<name>A0A0A1W4K8_9SPHN</name>
<dbReference type="InterPro" id="IPR012863">
    <property type="entry name" value="DUF1636"/>
</dbReference>
<dbReference type="eggNOG" id="COG5469">
    <property type="taxonomic scope" value="Bacteria"/>
</dbReference>
<protein>
    <recommendedName>
        <fullName evidence="3">Metal-binding protein</fullName>
    </recommendedName>
</protein>
<dbReference type="Pfam" id="PF07845">
    <property type="entry name" value="DUF1636"/>
    <property type="match status" value="1"/>
</dbReference>
<accession>A0A0A1W4K8</accession>
<comment type="caution">
    <text evidence="1">The sequence shown here is derived from an EMBL/GenBank/DDBJ whole genome shotgun (WGS) entry which is preliminary data.</text>
</comment>
<sequence>MPDVQADFMLKPAANGPAVVACNTCRLSDEVRENEDGQRGGALLVEALRRVQASDPAYADVAVEEMPCLFACQSFCTVHLRCPGKVGYVMGKFTPDDDAARAILDYARAYADSDWGQVPYKQWPQGVKGHFLTRTPPEGYVVE</sequence>
<dbReference type="AlphaFoldDB" id="A0A0A1W4K8"/>